<evidence type="ECO:0000256" key="4">
    <source>
        <dbReference type="RuleBase" id="RU003479"/>
    </source>
</evidence>
<dbReference type="GO" id="GO:0046872">
    <property type="term" value="F:metal ion binding"/>
    <property type="evidence" value="ECO:0007669"/>
    <property type="project" value="TreeGrafter"/>
</dbReference>
<dbReference type="InterPro" id="IPR018369">
    <property type="entry name" value="Chaprnonin_Cpn10_CS"/>
</dbReference>
<protein>
    <submittedName>
        <fullName evidence="6">Chaperonin Cpn10</fullName>
    </submittedName>
</protein>
<accession>A0A9Q5I126</accession>
<comment type="similarity">
    <text evidence="1 4">Belongs to the GroES chaperonin family.</text>
</comment>
<gene>
    <name evidence="6" type="ORF">A7U60_g3518</name>
</gene>
<comment type="function">
    <text evidence="3">Eukaryotic CPN10 homolog which is essential for mitochondrial protein biogenesis, together with CPN60. Binds to CPN60 in the presence of Mg-ATP and suppresses the ATPase activity of the latter.</text>
</comment>
<proteinExistence type="inferred from homology"/>
<comment type="caution">
    <text evidence="6">The sequence shown here is derived from an EMBL/GenBank/DDBJ whole genome shotgun (WGS) entry which is preliminary data.</text>
</comment>
<dbReference type="PRINTS" id="PR00297">
    <property type="entry name" value="CHAPERONIN10"/>
</dbReference>
<name>A0A9Q5I126_SANBA</name>
<dbReference type="Proteomes" id="UP000757232">
    <property type="component" value="Unassembled WGS sequence"/>
</dbReference>
<feature type="compositionally biased region" description="Polar residues" evidence="5">
    <location>
        <begin position="170"/>
        <end position="185"/>
    </location>
</feature>
<feature type="region of interest" description="Disordered" evidence="5">
    <location>
        <begin position="248"/>
        <end position="272"/>
    </location>
</feature>
<feature type="compositionally biased region" description="Polar residues" evidence="5">
    <location>
        <begin position="48"/>
        <end position="58"/>
    </location>
</feature>
<sequence length="375" mass="40279">MDAYRVTFVLALVDLVLEINRTKQWTSIRPESRASLLRLLNDLSKQLQTTAPSHENTQSPTSSLASLAESTSEPRGIHKAAGQQAVLDKATRIDPAYTFPNETSEVPCVSHDNWTRLPVAPGVAPIAGVASMATYSQLPSPGSYPQQACTQQNLLDSSDTLPPPELVGNNEISTSDGRFTSTRSGCSRPLQSDIRRPGLYSSYHNTTNPGHSAGGVTYRAVVFSNNSVTVTPFPARGSRIPFNISQYTNMPGHDGSREAEIGPKRTNRGASQATFKSIKAVIPLLDRVLVQRFKPEAKTAGGIFLPSSAANAPLPEATVIAVGPGAPNKEGKVIPTNVKTGDRVLLPGWGGNSIKVGEEEYHIFRDSEILAKIQE</sequence>
<keyword evidence="2 4" id="KW-0143">Chaperone</keyword>
<dbReference type="InterPro" id="IPR020818">
    <property type="entry name" value="Chaperonin_GroES"/>
</dbReference>
<dbReference type="GO" id="GO:0005524">
    <property type="term" value="F:ATP binding"/>
    <property type="evidence" value="ECO:0007669"/>
    <property type="project" value="InterPro"/>
</dbReference>
<feature type="region of interest" description="Disordered" evidence="5">
    <location>
        <begin position="168"/>
        <end position="191"/>
    </location>
</feature>
<dbReference type="OrthoDB" id="184876at2759"/>
<evidence type="ECO:0000313" key="6">
    <source>
        <dbReference type="EMBL" id="OCB89317.1"/>
    </source>
</evidence>
<dbReference type="GO" id="GO:0051087">
    <property type="term" value="F:protein-folding chaperone binding"/>
    <property type="evidence" value="ECO:0007669"/>
    <property type="project" value="TreeGrafter"/>
</dbReference>
<feature type="compositionally biased region" description="Basic and acidic residues" evidence="5">
    <location>
        <begin position="254"/>
        <end position="263"/>
    </location>
</feature>
<dbReference type="FunFam" id="2.30.33.40:FF:000002">
    <property type="entry name" value="10 kDa chaperonin, mitochondrial"/>
    <property type="match status" value="1"/>
</dbReference>
<dbReference type="EMBL" id="LNZH02000158">
    <property type="protein sequence ID" value="OCB89317.1"/>
    <property type="molecule type" value="Genomic_DNA"/>
</dbReference>
<dbReference type="PANTHER" id="PTHR10772">
    <property type="entry name" value="10 KDA HEAT SHOCK PROTEIN"/>
    <property type="match status" value="1"/>
</dbReference>
<dbReference type="SUPFAM" id="SSF50129">
    <property type="entry name" value="GroES-like"/>
    <property type="match status" value="1"/>
</dbReference>
<dbReference type="CDD" id="cd00320">
    <property type="entry name" value="cpn10"/>
    <property type="match status" value="1"/>
</dbReference>
<dbReference type="HAMAP" id="MF_00580">
    <property type="entry name" value="CH10"/>
    <property type="match status" value="1"/>
</dbReference>
<dbReference type="Pfam" id="PF00166">
    <property type="entry name" value="Cpn10"/>
    <property type="match status" value="1"/>
</dbReference>
<evidence type="ECO:0000256" key="3">
    <source>
        <dbReference type="ARBA" id="ARBA00056825"/>
    </source>
</evidence>
<evidence type="ECO:0000313" key="7">
    <source>
        <dbReference type="Proteomes" id="UP000757232"/>
    </source>
</evidence>
<evidence type="ECO:0000256" key="1">
    <source>
        <dbReference type="ARBA" id="ARBA00006975"/>
    </source>
</evidence>
<dbReference type="SMART" id="SM00883">
    <property type="entry name" value="Cpn10"/>
    <property type="match status" value="1"/>
</dbReference>
<feature type="compositionally biased region" description="Low complexity" evidence="5">
    <location>
        <begin position="59"/>
        <end position="74"/>
    </location>
</feature>
<evidence type="ECO:0000256" key="2">
    <source>
        <dbReference type="ARBA" id="ARBA00023186"/>
    </source>
</evidence>
<keyword evidence="7" id="KW-1185">Reference proteome</keyword>
<organism evidence="6 7">
    <name type="scientific">Sanghuangporus baumii</name>
    <name type="common">Phellinus baumii</name>
    <dbReference type="NCBI Taxonomy" id="108892"/>
    <lineage>
        <taxon>Eukaryota</taxon>
        <taxon>Fungi</taxon>
        <taxon>Dikarya</taxon>
        <taxon>Basidiomycota</taxon>
        <taxon>Agaricomycotina</taxon>
        <taxon>Agaricomycetes</taxon>
        <taxon>Hymenochaetales</taxon>
        <taxon>Hymenochaetaceae</taxon>
        <taxon>Sanghuangporus</taxon>
    </lineage>
</organism>
<dbReference type="InterPro" id="IPR011032">
    <property type="entry name" value="GroES-like_sf"/>
</dbReference>
<dbReference type="GO" id="GO:0051082">
    <property type="term" value="F:unfolded protein binding"/>
    <property type="evidence" value="ECO:0007669"/>
    <property type="project" value="TreeGrafter"/>
</dbReference>
<reference evidence="6" key="1">
    <citation type="submission" date="2016-06" db="EMBL/GenBank/DDBJ databases">
        <title>Draft Genome sequence of the fungus Inonotus baumii.</title>
        <authorList>
            <person name="Zhu H."/>
            <person name="Lin W."/>
        </authorList>
    </citation>
    <scope>NUCLEOTIDE SEQUENCE</scope>
    <source>
        <strain evidence="6">821</strain>
    </source>
</reference>
<dbReference type="PANTHER" id="PTHR10772:SF0">
    <property type="entry name" value="10 KDA HEAT SHOCK PROTEIN, MITOCHONDRIAL"/>
    <property type="match status" value="1"/>
</dbReference>
<dbReference type="AlphaFoldDB" id="A0A9Q5I126"/>
<feature type="region of interest" description="Disordered" evidence="5">
    <location>
        <begin position="48"/>
        <end position="84"/>
    </location>
</feature>
<evidence type="ECO:0000256" key="5">
    <source>
        <dbReference type="SAM" id="MobiDB-lite"/>
    </source>
</evidence>
<dbReference type="GO" id="GO:0044183">
    <property type="term" value="F:protein folding chaperone"/>
    <property type="evidence" value="ECO:0007669"/>
    <property type="project" value="InterPro"/>
</dbReference>
<dbReference type="PROSITE" id="PS00681">
    <property type="entry name" value="CHAPERONINS_CPN10"/>
    <property type="match status" value="1"/>
</dbReference>
<dbReference type="Gene3D" id="2.30.33.40">
    <property type="entry name" value="GroES chaperonin"/>
    <property type="match status" value="1"/>
</dbReference>
<dbReference type="GO" id="GO:0005759">
    <property type="term" value="C:mitochondrial matrix"/>
    <property type="evidence" value="ECO:0007669"/>
    <property type="project" value="TreeGrafter"/>
</dbReference>
<dbReference type="InterPro" id="IPR037124">
    <property type="entry name" value="Chaperonin_GroES_sf"/>
</dbReference>